<organism evidence="4 5">
    <name type="scientific">Pseudomonas asplenii</name>
    <dbReference type="NCBI Taxonomy" id="53407"/>
    <lineage>
        <taxon>Bacteria</taxon>
        <taxon>Pseudomonadati</taxon>
        <taxon>Pseudomonadota</taxon>
        <taxon>Gammaproteobacteria</taxon>
        <taxon>Pseudomonadales</taxon>
        <taxon>Pseudomonadaceae</taxon>
        <taxon>Pseudomonas</taxon>
    </lineage>
</organism>
<dbReference type="InterPro" id="IPR039429">
    <property type="entry name" value="SHMT-like_dom"/>
</dbReference>
<dbReference type="InterPro" id="IPR015424">
    <property type="entry name" value="PyrdxlP-dep_Trfase"/>
</dbReference>
<dbReference type="GO" id="GO:0008168">
    <property type="term" value="F:methyltransferase activity"/>
    <property type="evidence" value="ECO:0007669"/>
    <property type="project" value="UniProtKB-KW"/>
</dbReference>
<dbReference type="OrthoDB" id="9019276at2"/>
<feature type="domain" description="Serine hydroxymethyltransferase-like" evidence="3">
    <location>
        <begin position="29"/>
        <end position="400"/>
    </location>
</feature>
<dbReference type="RefSeq" id="WP_081354503.1">
    <property type="nucleotide sequence ID" value="NZ_LT629972.1"/>
</dbReference>
<dbReference type="SUPFAM" id="SSF53383">
    <property type="entry name" value="PLP-dependent transferases"/>
    <property type="match status" value="1"/>
</dbReference>
<evidence type="ECO:0000259" key="3">
    <source>
        <dbReference type="Pfam" id="PF00464"/>
    </source>
</evidence>
<dbReference type="InterPro" id="IPR015422">
    <property type="entry name" value="PyrdxlP-dep_Trfase_small"/>
</dbReference>
<dbReference type="GO" id="GO:0004372">
    <property type="term" value="F:glycine hydroxymethyltransferase activity"/>
    <property type="evidence" value="ECO:0007669"/>
    <property type="project" value="TreeGrafter"/>
</dbReference>
<protein>
    <submittedName>
        <fullName evidence="4">Serine hydroxymethyltransferase</fullName>
    </submittedName>
</protein>
<gene>
    <name evidence="4" type="ORF">SAMN05216581_3842</name>
</gene>
<dbReference type="Gene3D" id="3.90.1150.10">
    <property type="entry name" value="Aspartate Aminotransferase, domain 1"/>
    <property type="match status" value="1"/>
</dbReference>
<comment type="cofactor">
    <cofactor evidence="1">
        <name>pyridoxal 5'-phosphate</name>
        <dbReference type="ChEBI" id="CHEBI:597326"/>
    </cofactor>
</comment>
<dbReference type="GO" id="GO:0030170">
    <property type="term" value="F:pyridoxal phosphate binding"/>
    <property type="evidence" value="ECO:0007669"/>
    <property type="project" value="TreeGrafter"/>
</dbReference>
<dbReference type="GO" id="GO:0032259">
    <property type="term" value="P:methylation"/>
    <property type="evidence" value="ECO:0007669"/>
    <property type="project" value="UniProtKB-KW"/>
</dbReference>
<dbReference type="Pfam" id="PF00464">
    <property type="entry name" value="SHMT"/>
    <property type="match status" value="1"/>
</dbReference>
<proteinExistence type="predicted"/>
<dbReference type="AlphaFoldDB" id="A0A1H6NRM3"/>
<dbReference type="EMBL" id="LT629972">
    <property type="protein sequence ID" value="SEI18984.1"/>
    <property type="molecule type" value="Genomic_DNA"/>
</dbReference>
<dbReference type="InterPro" id="IPR049943">
    <property type="entry name" value="Ser_HO-MeTrfase-like"/>
</dbReference>
<keyword evidence="4" id="KW-0489">Methyltransferase</keyword>
<keyword evidence="2" id="KW-0663">Pyridoxal phosphate</keyword>
<name>A0A1H6NRM3_9PSED</name>
<dbReference type="GO" id="GO:0046653">
    <property type="term" value="P:tetrahydrofolate metabolic process"/>
    <property type="evidence" value="ECO:0007669"/>
    <property type="project" value="TreeGrafter"/>
</dbReference>
<dbReference type="GO" id="GO:0019264">
    <property type="term" value="P:glycine biosynthetic process from serine"/>
    <property type="evidence" value="ECO:0007669"/>
    <property type="project" value="TreeGrafter"/>
</dbReference>
<evidence type="ECO:0000256" key="1">
    <source>
        <dbReference type="ARBA" id="ARBA00001933"/>
    </source>
</evidence>
<reference evidence="4 5" key="1">
    <citation type="submission" date="2016-10" db="EMBL/GenBank/DDBJ databases">
        <authorList>
            <person name="de Groot N.N."/>
        </authorList>
    </citation>
    <scope>NUCLEOTIDE SEQUENCE [LARGE SCALE GENOMIC DNA]</scope>
    <source>
        <strain evidence="4 5">LMG 2158</strain>
    </source>
</reference>
<dbReference type="PANTHER" id="PTHR11680">
    <property type="entry name" value="SERINE HYDROXYMETHYLTRANSFERASE"/>
    <property type="match status" value="1"/>
</dbReference>
<accession>A0A1H6NRM3</accession>
<dbReference type="GO" id="GO:0005737">
    <property type="term" value="C:cytoplasm"/>
    <property type="evidence" value="ECO:0007669"/>
    <property type="project" value="TreeGrafter"/>
</dbReference>
<dbReference type="InterPro" id="IPR015421">
    <property type="entry name" value="PyrdxlP-dep_Trfase_major"/>
</dbReference>
<evidence type="ECO:0000313" key="4">
    <source>
        <dbReference type="EMBL" id="SEI18984.1"/>
    </source>
</evidence>
<keyword evidence="4" id="KW-0808">Transferase</keyword>
<dbReference type="Proteomes" id="UP000182272">
    <property type="component" value="Chromosome I"/>
</dbReference>
<evidence type="ECO:0000313" key="5">
    <source>
        <dbReference type="Proteomes" id="UP000182272"/>
    </source>
</evidence>
<dbReference type="PANTHER" id="PTHR11680:SF35">
    <property type="entry name" value="SERINE HYDROXYMETHYLTRANSFERASE 1"/>
    <property type="match status" value="1"/>
</dbReference>
<sequence length="438" mass="48093">MHDADCLEKARTLLKQARSHSAMADLVTAAVARNAQWRGQKCINLVAAESPTSPGVRSLLSSEVGTRASGGHIGRAQRFFSGMKHIDELESLCVELLKMTFAARHADHRLMGGMSAVLTAYTALTRPSDTVMTVPLIRGGDTSNRHNGPPGVRGLKIWDIPFHHRSSDMDLERFEQIARYLKPSVIGLGMTLTLFALPIAEIKRIVSPWGGKVYFDAAHQLGLISAGLFQDPLQDGADLMTGSSGKTFSGPQGGIMAWNDNELTEPIHTAIFPTLTGSHQINRVAALAVAATELLEYGGAYMTQVVRNAQALARSLDNLGVTAFYREKGYTQTHQIVIDSKPFACGRDAVQRLEAANIIANEMPLPWDIDPTRESGIRLGTVEVTRLGMKETHMEWIARQITEILLHRKDPTAVADAVIDFMKNHRTVYYCHEHGLPR</sequence>
<dbReference type="Gene3D" id="3.40.640.10">
    <property type="entry name" value="Type I PLP-dependent aspartate aminotransferase-like (Major domain)"/>
    <property type="match status" value="1"/>
</dbReference>
<evidence type="ECO:0000256" key="2">
    <source>
        <dbReference type="ARBA" id="ARBA00022898"/>
    </source>
</evidence>